<dbReference type="AlphaFoldDB" id="A0A9P4X0X1"/>
<sequence>MDIDRLYVVKRTLLIDQKNTAERTMNIALPATFADLAAAKKMAQLLLGKEGYETDYFSQYDVNNNSPEWKHGDNVIVYARGPSKELFYVEVETIPDYIGLQADNKGRVKAPLYHVLQTVVSHRDRSGSRPTSIVRGTHTRSQLAQKQALGLLLNDHSKADFDQYEEYSDDKESPFGADVVVHAIKDGDQEIFVSIIPDH</sequence>
<gene>
    <name evidence="1" type="ORF">E8E12_011559</name>
</gene>
<dbReference type="Proteomes" id="UP000758155">
    <property type="component" value="Unassembled WGS sequence"/>
</dbReference>
<accession>A0A9P4X0X1</accession>
<keyword evidence="2" id="KW-1185">Reference proteome</keyword>
<name>A0A9P4X0X1_9PLEO</name>
<organism evidence="1 2">
    <name type="scientific">Didymella heteroderae</name>
    <dbReference type="NCBI Taxonomy" id="1769908"/>
    <lineage>
        <taxon>Eukaryota</taxon>
        <taxon>Fungi</taxon>
        <taxon>Dikarya</taxon>
        <taxon>Ascomycota</taxon>
        <taxon>Pezizomycotina</taxon>
        <taxon>Dothideomycetes</taxon>
        <taxon>Pleosporomycetidae</taxon>
        <taxon>Pleosporales</taxon>
        <taxon>Pleosporineae</taxon>
        <taxon>Didymellaceae</taxon>
        <taxon>Didymella</taxon>
    </lineage>
</organism>
<dbReference type="OrthoDB" id="3880401at2759"/>
<protein>
    <submittedName>
        <fullName evidence="1">Uncharacterized protein</fullName>
    </submittedName>
</protein>
<comment type="caution">
    <text evidence="1">The sequence shown here is derived from an EMBL/GenBank/DDBJ whole genome shotgun (WGS) entry which is preliminary data.</text>
</comment>
<evidence type="ECO:0000313" key="1">
    <source>
        <dbReference type="EMBL" id="KAF3047177.1"/>
    </source>
</evidence>
<reference evidence="1" key="1">
    <citation type="submission" date="2019-04" db="EMBL/GenBank/DDBJ databases">
        <title>Sequencing of skin fungus with MAO and IRED activity.</title>
        <authorList>
            <person name="Marsaioli A.J."/>
            <person name="Bonatto J.M.C."/>
            <person name="Reis Junior O."/>
        </authorList>
    </citation>
    <scope>NUCLEOTIDE SEQUENCE</scope>
    <source>
        <strain evidence="1">28M1</strain>
    </source>
</reference>
<proteinExistence type="predicted"/>
<dbReference type="EMBL" id="SWKV01000003">
    <property type="protein sequence ID" value="KAF3047177.1"/>
    <property type="molecule type" value="Genomic_DNA"/>
</dbReference>
<evidence type="ECO:0000313" key="2">
    <source>
        <dbReference type="Proteomes" id="UP000758155"/>
    </source>
</evidence>